<evidence type="ECO:0000313" key="1">
    <source>
        <dbReference type="EMBL" id="KAF4715077.1"/>
    </source>
</evidence>
<organism evidence="1 2">
    <name type="scientific">Perkinsus olseni</name>
    <name type="common">Perkinsus atlanticus</name>
    <dbReference type="NCBI Taxonomy" id="32597"/>
    <lineage>
        <taxon>Eukaryota</taxon>
        <taxon>Sar</taxon>
        <taxon>Alveolata</taxon>
        <taxon>Perkinsozoa</taxon>
        <taxon>Perkinsea</taxon>
        <taxon>Perkinsida</taxon>
        <taxon>Perkinsidae</taxon>
        <taxon>Perkinsus</taxon>
    </lineage>
</organism>
<feature type="non-terminal residue" evidence="1">
    <location>
        <position position="1"/>
    </location>
</feature>
<name>A0A7J6R3A4_PEROL</name>
<reference evidence="1 2" key="1">
    <citation type="submission" date="2020-04" db="EMBL/GenBank/DDBJ databases">
        <title>Perkinsus olseni comparative genomics.</title>
        <authorList>
            <person name="Bogema D.R."/>
        </authorList>
    </citation>
    <scope>NUCLEOTIDE SEQUENCE [LARGE SCALE GENOMIC DNA]</scope>
    <source>
        <strain evidence="1">ATCC PRA-205</strain>
    </source>
</reference>
<gene>
    <name evidence="1" type="ORF">FOZ62_029784</name>
</gene>
<sequence length="427" mass="46636">CGVGSVSTNCSLEDFSYWLTGRNDRPGIRNQLIFSFALTEDSVDGELVVTAPTGFEFDYECEVVTDSSRVFDATKSTEDRTLPAGYTQSYEPWPDPPFGEITRCTGEGNVARMAINQGLTAEKNYVFRLAILRNPNETPQWNKWLIEFASEASEPIDGFPVWAFFYGKITASDTSTSSGGFPTRNLVTINLGITNTVPAGGLINILAPAGFLIDSECDATVVERDAGTPIEVLCQGAARPSNECQLLVLSGQELTSNVIYQITLMVTNPSSVSPVKYWTFQSFDTEAITSTLDYAQFPGFGVNLLTTTFSMLSASSQNGLTDVRFEFLIAFPDRVVAGDEIVLLAPQGFELNKIGKQTCTDYALIPHVSVPPVALERSPPICSANMMSWSIQDGTLPHSTYIRFTVTSMNPASTPEDNTYQVKHLKS</sequence>
<dbReference type="Proteomes" id="UP000574390">
    <property type="component" value="Unassembled WGS sequence"/>
</dbReference>
<proteinExistence type="predicted"/>
<evidence type="ECO:0008006" key="3">
    <source>
        <dbReference type="Google" id="ProtNLM"/>
    </source>
</evidence>
<evidence type="ECO:0000313" key="2">
    <source>
        <dbReference type="Proteomes" id="UP000574390"/>
    </source>
</evidence>
<dbReference type="EMBL" id="JABANM010025123">
    <property type="protein sequence ID" value="KAF4715077.1"/>
    <property type="molecule type" value="Genomic_DNA"/>
</dbReference>
<dbReference type="AlphaFoldDB" id="A0A7J6R3A4"/>
<feature type="non-terminal residue" evidence="1">
    <location>
        <position position="427"/>
    </location>
</feature>
<accession>A0A7J6R3A4</accession>
<comment type="caution">
    <text evidence="1">The sequence shown here is derived from an EMBL/GenBank/DDBJ whole genome shotgun (WGS) entry which is preliminary data.</text>
</comment>
<protein>
    <recommendedName>
        <fullName evidence="3">Protein arginine methyltransferase 10</fullName>
    </recommendedName>
</protein>